<dbReference type="AlphaFoldDB" id="A0A2G4U1D6"/>
<evidence type="ECO:0000313" key="1">
    <source>
        <dbReference type="EMBL" id="PHZ26596.1"/>
    </source>
</evidence>
<accession>A0A2G4U1D6</accession>
<evidence type="ECO:0008006" key="3">
    <source>
        <dbReference type="Google" id="ProtNLM"/>
    </source>
</evidence>
<reference evidence="1 2" key="1">
    <citation type="submission" date="2017-10" db="EMBL/GenBank/DDBJ databases">
        <authorList>
            <person name="Banno H."/>
            <person name="Chua N.-H."/>
        </authorList>
    </citation>
    <scope>NUCLEOTIDE SEQUENCE [LARGE SCALE GENOMIC DNA]</scope>
    <source>
        <strain evidence="1 2">SCPM-O-B-7607</strain>
    </source>
</reference>
<comment type="caution">
    <text evidence="1">The sequence shown here is derived from an EMBL/GenBank/DDBJ whole genome shotgun (WGS) entry which is preliminary data.</text>
</comment>
<proteinExistence type="predicted"/>
<evidence type="ECO:0000313" key="2">
    <source>
        <dbReference type="Proteomes" id="UP000229378"/>
    </source>
</evidence>
<organism evidence="1 2">
    <name type="scientific">Yersinia bercovieri</name>
    <dbReference type="NCBI Taxonomy" id="634"/>
    <lineage>
        <taxon>Bacteria</taxon>
        <taxon>Pseudomonadati</taxon>
        <taxon>Pseudomonadota</taxon>
        <taxon>Gammaproteobacteria</taxon>
        <taxon>Enterobacterales</taxon>
        <taxon>Yersiniaceae</taxon>
        <taxon>Yersinia</taxon>
    </lineage>
</organism>
<gene>
    <name evidence="1" type="ORF">CS533_15675</name>
</gene>
<dbReference type="RefSeq" id="WP_099460607.1">
    <property type="nucleotide sequence ID" value="NZ_PEHN01000018.1"/>
</dbReference>
<dbReference type="EMBL" id="PEHN01000018">
    <property type="protein sequence ID" value="PHZ26596.1"/>
    <property type="molecule type" value="Genomic_DNA"/>
</dbReference>
<protein>
    <recommendedName>
        <fullName evidence="3">Head decoration protein</fullName>
    </recommendedName>
</protein>
<dbReference type="Proteomes" id="UP000229378">
    <property type="component" value="Unassembled WGS sequence"/>
</dbReference>
<sequence length="112" mass="11937">MTIAAYKEIKNECDVLSYFADDVFSKTAVVFSTLVVDLEPGSVVKSDGSALVNSSTTGEVYVSLDYADKGSNVRVRVVGLLAVVKEASLIVADSGLQKAKELITNSGFIRIQ</sequence>
<name>A0A2G4U1D6_YERBE</name>